<name>A0A164SA85_9CRUS</name>
<keyword evidence="1" id="KW-1133">Transmembrane helix</keyword>
<organism evidence="2 3">
    <name type="scientific">Daphnia magna</name>
    <dbReference type="NCBI Taxonomy" id="35525"/>
    <lineage>
        <taxon>Eukaryota</taxon>
        <taxon>Metazoa</taxon>
        <taxon>Ecdysozoa</taxon>
        <taxon>Arthropoda</taxon>
        <taxon>Crustacea</taxon>
        <taxon>Branchiopoda</taxon>
        <taxon>Diplostraca</taxon>
        <taxon>Cladocera</taxon>
        <taxon>Anomopoda</taxon>
        <taxon>Daphniidae</taxon>
        <taxon>Daphnia</taxon>
    </lineage>
</organism>
<comment type="caution">
    <text evidence="2">The sequence shown here is derived from an EMBL/GenBank/DDBJ whole genome shotgun (WGS) entry which is preliminary data.</text>
</comment>
<dbReference type="Proteomes" id="UP000076858">
    <property type="component" value="Unassembled WGS sequence"/>
</dbReference>
<gene>
    <name evidence="2" type="ORF">APZ42_026525</name>
</gene>
<dbReference type="AlphaFoldDB" id="A0A164SA85"/>
<reference evidence="2 3" key="1">
    <citation type="submission" date="2016-03" db="EMBL/GenBank/DDBJ databases">
        <title>EvidentialGene: Evidence-directed Construction of Genes on Genomes.</title>
        <authorList>
            <person name="Gilbert D.G."/>
            <person name="Choi J.-H."/>
            <person name="Mockaitis K."/>
            <person name="Colbourne J."/>
            <person name="Pfrender M."/>
        </authorList>
    </citation>
    <scope>NUCLEOTIDE SEQUENCE [LARGE SCALE GENOMIC DNA]</scope>
    <source>
        <strain evidence="2 3">Xinb3</strain>
        <tissue evidence="2">Complete organism</tissue>
    </source>
</reference>
<protein>
    <submittedName>
        <fullName evidence="2">Uncharacterized protein</fullName>
    </submittedName>
</protein>
<keyword evidence="1" id="KW-0812">Transmembrane</keyword>
<proteinExistence type="predicted"/>
<evidence type="ECO:0000313" key="2">
    <source>
        <dbReference type="EMBL" id="KZS09411.1"/>
    </source>
</evidence>
<feature type="transmembrane region" description="Helical" evidence="1">
    <location>
        <begin position="12"/>
        <end position="34"/>
    </location>
</feature>
<sequence length="42" mass="4615">MCTLPFSLYGTFGYVIYEIMTGELSLAAVLRMVLGVWPSDLG</sequence>
<evidence type="ECO:0000256" key="1">
    <source>
        <dbReference type="SAM" id="Phobius"/>
    </source>
</evidence>
<evidence type="ECO:0000313" key="3">
    <source>
        <dbReference type="Proteomes" id="UP000076858"/>
    </source>
</evidence>
<dbReference type="EMBL" id="LRGB01002076">
    <property type="protein sequence ID" value="KZS09411.1"/>
    <property type="molecule type" value="Genomic_DNA"/>
</dbReference>
<keyword evidence="3" id="KW-1185">Reference proteome</keyword>
<accession>A0A164SA85</accession>
<keyword evidence="1" id="KW-0472">Membrane</keyword>